<feature type="domain" description="GH15-like" evidence="1">
    <location>
        <begin position="252"/>
        <end position="587"/>
    </location>
</feature>
<dbReference type="PANTHER" id="PTHR31616:SF10">
    <property type="entry name" value="TREHALASE"/>
    <property type="match status" value="1"/>
</dbReference>
<keyword evidence="4" id="KW-1185">Reference proteome</keyword>
<dbReference type="Gene3D" id="1.50.10.10">
    <property type="match status" value="1"/>
</dbReference>
<evidence type="ECO:0000259" key="1">
    <source>
        <dbReference type="Pfam" id="PF00723"/>
    </source>
</evidence>
<dbReference type="eggNOG" id="COG3387">
    <property type="taxonomic scope" value="Bacteria"/>
</dbReference>
<dbReference type="CAZy" id="GH15">
    <property type="family name" value="Glycoside Hydrolase Family 15"/>
</dbReference>
<evidence type="ECO:0000313" key="3">
    <source>
        <dbReference type="EMBL" id="ACU73719.1"/>
    </source>
</evidence>
<dbReference type="InParanoid" id="C7Q1J0"/>
<dbReference type="KEGG" id="cai:Caci_4858"/>
<dbReference type="Pfam" id="PF00723">
    <property type="entry name" value="Glyco_hydro_15"/>
    <property type="match status" value="1"/>
</dbReference>
<dbReference type="InterPro" id="IPR008928">
    <property type="entry name" value="6-hairpin_glycosidase_sf"/>
</dbReference>
<proteinExistence type="predicted"/>
<organism evidence="3 4">
    <name type="scientific">Catenulispora acidiphila (strain DSM 44928 / JCM 14897 / NBRC 102108 / NRRL B-24433 / ID139908)</name>
    <dbReference type="NCBI Taxonomy" id="479433"/>
    <lineage>
        <taxon>Bacteria</taxon>
        <taxon>Bacillati</taxon>
        <taxon>Actinomycetota</taxon>
        <taxon>Actinomycetes</taxon>
        <taxon>Catenulisporales</taxon>
        <taxon>Catenulisporaceae</taxon>
        <taxon>Catenulispora</taxon>
    </lineage>
</organism>
<reference evidence="3 4" key="1">
    <citation type="journal article" date="2009" name="Stand. Genomic Sci.">
        <title>Complete genome sequence of Catenulispora acidiphila type strain (ID 139908).</title>
        <authorList>
            <person name="Copeland A."/>
            <person name="Lapidus A."/>
            <person name="Glavina Del Rio T."/>
            <person name="Nolan M."/>
            <person name="Lucas S."/>
            <person name="Chen F."/>
            <person name="Tice H."/>
            <person name="Cheng J.F."/>
            <person name="Bruce D."/>
            <person name="Goodwin L."/>
            <person name="Pitluck S."/>
            <person name="Mikhailova N."/>
            <person name="Pati A."/>
            <person name="Ivanova N."/>
            <person name="Mavromatis K."/>
            <person name="Chen A."/>
            <person name="Palaniappan K."/>
            <person name="Chain P."/>
            <person name="Land M."/>
            <person name="Hauser L."/>
            <person name="Chang Y.J."/>
            <person name="Jeffries C.D."/>
            <person name="Chertkov O."/>
            <person name="Brettin T."/>
            <person name="Detter J.C."/>
            <person name="Han C."/>
            <person name="Ali Z."/>
            <person name="Tindall B.J."/>
            <person name="Goker M."/>
            <person name="Bristow J."/>
            <person name="Eisen J.A."/>
            <person name="Markowitz V."/>
            <person name="Hugenholtz P."/>
            <person name="Kyrpides N.C."/>
            <person name="Klenk H.P."/>
        </authorList>
    </citation>
    <scope>NUCLEOTIDE SEQUENCE [LARGE SCALE GENOMIC DNA]</scope>
    <source>
        <strain evidence="4">DSM 44928 / JCM 14897 / NBRC 102108 / NRRL B-24433 / ID139908</strain>
    </source>
</reference>
<dbReference type="SUPFAM" id="SSF48208">
    <property type="entry name" value="Six-hairpin glycosidases"/>
    <property type="match status" value="1"/>
</dbReference>
<dbReference type="PANTHER" id="PTHR31616">
    <property type="entry name" value="TREHALASE"/>
    <property type="match status" value="1"/>
</dbReference>
<dbReference type="InterPro" id="IPR011613">
    <property type="entry name" value="GH15-like"/>
</dbReference>
<dbReference type="InterPro" id="IPR012341">
    <property type="entry name" value="6hp_glycosidase-like_sf"/>
</dbReference>
<dbReference type="STRING" id="479433.Caci_4858"/>
<protein>
    <submittedName>
        <fullName evidence="3">Glycoside hydrolase 15-related</fullName>
    </submittedName>
</protein>
<dbReference type="RefSeq" id="WP_015793448.1">
    <property type="nucleotide sequence ID" value="NC_013131.1"/>
</dbReference>
<keyword evidence="3" id="KW-0378">Hydrolase</keyword>
<sequence>MVRSKALEAEPRFRPRVLRDYALLADGERGALIGPEGDIAWMCAPRWHSDAVFSTLIGGAGTYAVTPSDPRYVWGGAYEPGTLIWRSRWVSGDALIKCREALAFPGDPARAVLLRRVCARKGACRVSVLLEPRAAFGHYAGTNHLSRHDGVWTAHSGPLHWRWTGGWDAHTEGHTRLSGAILSLDLDIAEGGFHDLVLELSDAPLPRESPDPEALWQTTELAWKRSGSDTSDTIAPREADHAQAVLRGLTSGTGAMVAAATMALPEQEESPRSYDYRYAWIRDQCYAGIAAAAVGATDLLDRAVAFITDRLLQDGPRLRAAYTVTGAPVPDEYVLDLPGYPGGTDRVGNWVNQQFQLDVFGEVMQLLATAAGLDRLDRDAANALRVAVDIVGKHWDEPEAGIWELHDRRWTHSRLSCLAGLRRAAALPGAGRDLPHAAALADAILARTSQTCTHPDGYWQRAPDDPRPDASLLLPPVRGALPADDPRTVATLAAVRAQLTDEGYVYRYHHGGHPLGDTEGAFLLCGFTMALAEHQQGNEVRAMHYFERTRSACGPAGLFSEEYDPAQRQLRGNLPQAFVHAVFLECAASLGHQPSIR</sequence>
<dbReference type="AlphaFoldDB" id="C7Q1J0"/>
<accession>C7Q1J0</accession>
<feature type="domain" description="Trehalase-like N-terminal" evidence="2">
    <location>
        <begin position="21"/>
        <end position="151"/>
    </location>
</feature>
<dbReference type="GO" id="GO:0015927">
    <property type="term" value="F:trehalase activity"/>
    <property type="evidence" value="ECO:0007669"/>
    <property type="project" value="TreeGrafter"/>
</dbReference>
<dbReference type="HOGENOM" id="CLU_010399_3_1_11"/>
<dbReference type="InterPro" id="IPR045582">
    <property type="entry name" value="Trehalase-like_N"/>
</dbReference>
<dbReference type="GO" id="GO:0005993">
    <property type="term" value="P:trehalose catabolic process"/>
    <property type="evidence" value="ECO:0007669"/>
    <property type="project" value="TreeGrafter"/>
</dbReference>
<gene>
    <name evidence="3" type="ordered locus">Caci_4858</name>
</gene>
<evidence type="ECO:0000313" key="4">
    <source>
        <dbReference type="Proteomes" id="UP000000851"/>
    </source>
</evidence>
<dbReference type="EMBL" id="CP001700">
    <property type="protein sequence ID" value="ACU73719.1"/>
    <property type="molecule type" value="Genomic_DNA"/>
</dbReference>
<dbReference type="Pfam" id="PF19291">
    <property type="entry name" value="TREH_N"/>
    <property type="match status" value="1"/>
</dbReference>
<dbReference type="Proteomes" id="UP000000851">
    <property type="component" value="Chromosome"/>
</dbReference>
<evidence type="ECO:0000259" key="2">
    <source>
        <dbReference type="Pfam" id="PF19291"/>
    </source>
</evidence>
<name>C7Q1J0_CATAD</name>
<dbReference type="OrthoDB" id="3902805at2"/>